<sequence>MEQYERRYQEAGQNLSREEITEEIAADATGRFLNDEVFIENLARDNRTIAEKIRDFLSDMVDAIKKLISGKGISKAAEGLHEQLDYYEQARDMYAYALDEASQKRKSGVEVSKKNRGSERFQIEKPELVTEEQIEKNYDAVRNMDSLVTIKGDEFQGTAREIRPQILKLYDSYENKIHNEVVGDIYLTNKSVRDDLSHGFGRKKAAAFASIKDVLENGLVLRHSKNWKNRRYDAVVIGGKITIEEGEDAGEYYEVCVVRVGEDNRLYLHEVDIEKTDSVPFNYAEDFSRDSSGYDYPSINSVFEKLREVNRSVEKSEGTSEGDLEPDTSESNEVDSAPGDSVRLQLEDVDQEQYDSLTAENKELREANEELKRQLTLTKDYAPRIEDIKKTARELLKTYNSGYSQKSLENNLSKLYTYMHSTGGSDMEETDRAALAIARSIVKNARLEDDIREEYKGIISHMRTTRITLPANNRADLDAEGGYETFRKKYFGKLRIGNEGTGVDKVYDELAGMSPELFPAEIINPADQLIHIAQVYDSLQPQIRNPYHANMDEIAEIIAQEIKGKSVDIRALPPTMADRMQAEVFRANRKYLEKTEAYKSRLKGEYESDITAAEKEASRQRHEINLKIRSLAEQYRAYGTGNTDEEKAEIRKLKKENWKKQEELRAKRKELEDKVNFDLLAGKMKYQRRRDAAESRKHREHIIRDVNEMGRWLDTPTDKKHVPESLRVPLAEFLSGMDYSSFRTNTEGKPTNRTVQWLKLKDQFAQIAEAGSTLEEGETVYMDVDPDLAEKMIKLTDRVDSFDRLEDLELKDLRILRDVVASIKHCIQDANRLFENKNYEKVEDVSKMVLKDLKDRAGKVEFAGVRGTASSLLNYEMLDAGTMFEQMGPAMETVYKEARRGFDKKVEYTRNAQDYMEKLLKDKNISQKTLKEWTGKKAEQKTFEVGSGTLTFTPAQIMSLYVLNKRDAAREHLYNKEGGIRRDKTLTYDKEKRGYVFKKDEKPIAVTPLEVQKITDTLSRDQKDIADAIVKYFTTVTSEWGNEVSMRLYGYKKFNAKNYFPIVSDKNYIPIKETELGAVITTLKNMGSTKHTTPGANNPIIIEDIFDVYTRQADQMGSYNAFVVPLTDLQKVFNYKEPGGGSVREALERVFGKGGQEYIKGLMIDLNGTAPSERNFVAELTRNMKSAAVGANLRTAIQQPTAYVRAAAEISPKYLAKGLKLHVGKEEWERCKKYAPIAQWKDWGYFDINTGRSMKNIMMGPENLKESIIEKSMWMAGKGDEIAWARLWMAVQKETKDLHPEIKEGSEEFYRISGERFSEIIDKTQVVDSVLHRSKLMKSKDGLKQMYTSFMSEPTKTYNMLYRAIADTRTKPTSENKKKLARTLGVYVINAAATALAASVVDALRDDDEDKNFKEKYRAALFGDLWQDEELSWPEKIAVAWSGNLGSNLDPVGILPIVKDIESIFMGYSIERTDMSAFQELYYTIQKWQKKIEGESDRTIPELLVETAKPLSTITGIPAGNVLKDLKAVVGTFIQSFGSPEMNYARNKLFKDIDSPDNLSNYVAMAMKQYADGNADMGDRIIQDLRDLEIEEVDKKIKSRYTKKLKEDPRVIQAAESKRSGKTVEYSQAVKELEEAGFEREYVVSAVKSLVNKAESNEEEESIGEDKEETEKEEKKPEKGLYTAGDAVKAAESSVADFNVVVDELIRIETEEAKAEGKSSSKADIQKEVRSRVKSAFTREYKKSYVSGTNADRQQIRKKLYKIKIDGKQLYSDTDFKNWIKEK</sequence>
<reference evidence="3 4" key="1">
    <citation type="journal article" date="2021" name="ISME Commun">
        <title>Automated analysis of genomic sequences facilitates high-throughput and comprehensive description of bacteria.</title>
        <authorList>
            <person name="Hitch T.C.A."/>
        </authorList>
    </citation>
    <scope>NUCLEOTIDE SEQUENCE [LARGE SCALE GENOMIC DNA]</scope>
    <source>
        <strain evidence="4">f_CCE</strain>
    </source>
</reference>
<feature type="coiled-coil region" evidence="1">
    <location>
        <begin position="603"/>
        <end position="670"/>
    </location>
</feature>
<name>A0ABT2UXW0_9FIRM</name>
<dbReference type="RefSeq" id="WP_262562963.1">
    <property type="nucleotide sequence ID" value="NZ_JAOQJF010000004.1"/>
</dbReference>
<keyword evidence="1" id="KW-0175">Coiled coil</keyword>
<evidence type="ECO:0000313" key="3">
    <source>
        <dbReference type="EMBL" id="MCU6798896.1"/>
    </source>
</evidence>
<keyword evidence="4" id="KW-1185">Reference proteome</keyword>
<feature type="compositionally biased region" description="Acidic residues" evidence="2">
    <location>
        <begin position="320"/>
        <end position="333"/>
    </location>
</feature>
<evidence type="ECO:0000256" key="2">
    <source>
        <dbReference type="SAM" id="MobiDB-lite"/>
    </source>
</evidence>
<evidence type="ECO:0000313" key="4">
    <source>
        <dbReference type="Proteomes" id="UP001652395"/>
    </source>
</evidence>
<organism evidence="3 4">
    <name type="scientific">Alitiscatomonas aceti</name>
    <dbReference type="NCBI Taxonomy" id="2981724"/>
    <lineage>
        <taxon>Bacteria</taxon>
        <taxon>Bacillati</taxon>
        <taxon>Bacillota</taxon>
        <taxon>Clostridia</taxon>
        <taxon>Lachnospirales</taxon>
        <taxon>Lachnospiraceae</taxon>
        <taxon>Alitiscatomonas</taxon>
    </lineage>
</organism>
<feature type="region of interest" description="Disordered" evidence="2">
    <location>
        <begin position="1654"/>
        <end position="1684"/>
    </location>
</feature>
<feature type="coiled-coil region" evidence="1">
    <location>
        <begin position="347"/>
        <end position="381"/>
    </location>
</feature>
<protein>
    <submittedName>
        <fullName evidence="3">Uncharacterized protein</fullName>
    </submittedName>
</protein>
<proteinExistence type="predicted"/>
<accession>A0ABT2UXW0</accession>
<feature type="region of interest" description="Disordered" evidence="2">
    <location>
        <begin position="312"/>
        <end position="341"/>
    </location>
</feature>
<comment type="caution">
    <text evidence="3">The sequence shown here is derived from an EMBL/GenBank/DDBJ whole genome shotgun (WGS) entry which is preliminary data.</text>
</comment>
<gene>
    <name evidence="3" type="ORF">OCV69_02920</name>
</gene>
<dbReference type="Proteomes" id="UP001652395">
    <property type="component" value="Unassembled WGS sequence"/>
</dbReference>
<feature type="compositionally biased region" description="Basic and acidic residues" evidence="2">
    <location>
        <begin position="1669"/>
        <end position="1679"/>
    </location>
</feature>
<dbReference type="EMBL" id="JAOQJF010000004">
    <property type="protein sequence ID" value="MCU6798896.1"/>
    <property type="molecule type" value="Genomic_DNA"/>
</dbReference>
<feature type="compositionally biased region" description="Acidic residues" evidence="2">
    <location>
        <begin position="1657"/>
        <end position="1668"/>
    </location>
</feature>
<evidence type="ECO:0000256" key="1">
    <source>
        <dbReference type="SAM" id="Coils"/>
    </source>
</evidence>